<accession>C1EAE4</accession>
<organism evidence="4 5">
    <name type="scientific">Micromonas commoda (strain RCC299 / NOUM17 / CCMP2709)</name>
    <name type="common">Picoplanktonic green alga</name>
    <dbReference type="NCBI Taxonomy" id="296587"/>
    <lineage>
        <taxon>Eukaryota</taxon>
        <taxon>Viridiplantae</taxon>
        <taxon>Chlorophyta</taxon>
        <taxon>Mamiellophyceae</taxon>
        <taxon>Mamiellales</taxon>
        <taxon>Mamiellaceae</taxon>
        <taxon>Micromonas</taxon>
    </lineage>
</organism>
<dbReference type="GO" id="GO:0003723">
    <property type="term" value="F:RNA binding"/>
    <property type="evidence" value="ECO:0007669"/>
    <property type="project" value="UniProtKB-UniRule"/>
</dbReference>
<evidence type="ECO:0000256" key="2">
    <source>
        <dbReference type="SAM" id="MobiDB-lite"/>
    </source>
</evidence>
<dbReference type="Proteomes" id="UP000002009">
    <property type="component" value="Chromosome 7"/>
</dbReference>
<evidence type="ECO:0000313" key="4">
    <source>
        <dbReference type="EMBL" id="ACO64843.1"/>
    </source>
</evidence>
<dbReference type="GeneID" id="8245224"/>
<feature type="domain" description="DRBM" evidence="3">
    <location>
        <begin position="226"/>
        <end position="296"/>
    </location>
</feature>
<dbReference type="Gene3D" id="3.30.160.20">
    <property type="match status" value="1"/>
</dbReference>
<feature type="region of interest" description="Disordered" evidence="2">
    <location>
        <begin position="307"/>
        <end position="352"/>
    </location>
</feature>
<feature type="compositionally biased region" description="Acidic residues" evidence="2">
    <location>
        <begin position="338"/>
        <end position="352"/>
    </location>
</feature>
<protein>
    <submittedName>
        <fullName evidence="4">Ribonuclease III/double strand RNA binding domain-containing protein</fullName>
    </submittedName>
</protein>
<evidence type="ECO:0000313" key="5">
    <source>
        <dbReference type="Proteomes" id="UP000002009"/>
    </source>
</evidence>
<dbReference type="OMA" id="VEPLEVW"/>
<keyword evidence="1" id="KW-0694">RNA-binding</keyword>
<dbReference type="SUPFAM" id="SSF54768">
    <property type="entry name" value="dsRNA-binding domain-like"/>
    <property type="match status" value="1"/>
</dbReference>
<proteinExistence type="predicted"/>
<gene>
    <name evidence="4" type="primary">RN3.3</name>
    <name evidence="4" type="ORF">MICPUN_60044</name>
</gene>
<evidence type="ECO:0000259" key="3">
    <source>
        <dbReference type="PROSITE" id="PS50137"/>
    </source>
</evidence>
<dbReference type="PROSITE" id="PS50137">
    <property type="entry name" value="DS_RBD"/>
    <property type="match status" value="1"/>
</dbReference>
<dbReference type="InterPro" id="IPR014720">
    <property type="entry name" value="dsRBD_dom"/>
</dbReference>
<dbReference type="RefSeq" id="XP_002503585.1">
    <property type="nucleotide sequence ID" value="XM_002503539.1"/>
</dbReference>
<dbReference type="InParanoid" id="C1EAE4"/>
<dbReference type="KEGG" id="mis:MICPUN_60044"/>
<dbReference type="OrthoDB" id="10530304at2759"/>
<keyword evidence="5" id="KW-1185">Reference proteome</keyword>
<dbReference type="SMART" id="SM00358">
    <property type="entry name" value="DSRM"/>
    <property type="match status" value="1"/>
</dbReference>
<name>C1EAE4_MICCC</name>
<sequence>MAAASLGARFAPCVTGCDDTRAYRATTVASSRTRGGFSVECLWKRKSATSRRIRQRKSALRRIYMDPEDEDRLRTWRKLIVNVPIEKILPRDISFGPGIERDGDAAERMAFFGDKYLNLSVAKALERQLLDGDETMSIGEMSVLCSSARSNMLFAKLLPKLLTPDMVAAVPEEAIMEGRQHSVGTLLESCVYLVYTTGGGEGAAAVDELGTFLLEEAEKQAADVHNYKGALYELIAKGVDGYVVTKDKMGEASGGAHPQRFETEVELDGVRARFLARNKREAERGAAKRVLEKLFERERMRVLAGEDLGSRGGSWQGTPERPVPPPQLLRKKSGSFDSMDEAMEADEVMGEA</sequence>
<reference evidence="4 5" key="1">
    <citation type="journal article" date="2009" name="Science">
        <title>Green evolution and dynamic adaptations revealed by genomes of the marine picoeukaryotes Micromonas.</title>
        <authorList>
            <person name="Worden A.Z."/>
            <person name="Lee J.H."/>
            <person name="Mock T."/>
            <person name="Rouze P."/>
            <person name="Simmons M.P."/>
            <person name="Aerts A.L."/>
            <person name="Allen A.E."/>
            <person name="Cuvelier M.L."/>
            <person name="Derelle E."/>
            <person name="Everett M.V."/>
            <person name="Foulon E."/>
            <person name="Grimwood J."/>
            <person name="Gundlach H."/>
            <person name="Henrissat B."/>
            <person name="Napoli C."/>
            <person name="McDonald S.M."/>
            <person name="Parker M.S."/>
            <person name="Rombauts S."/>
            <person name="Salamov A."/>
            <person name="Von Dassow P."/>
            <person name="Badger J.H."/>
            <person name="Coutinho P.M."/>
            <person name="Demir E."/>
            <person name="Dubchak I."/>
            <person name="Gentemann C."/>
            <person name="Eikrem W."/>
            <person name="Gready J.E."/>
            <person name="John U."/>
            <person name="Lanier W."/>
            <person name="Lindquist E.A."/>
            <person name="Lucas S."/>
            <person name="Mayer K.F."/>
            <person name="Moreau H."/>
            <person name="Not F."/>
            <person name="Otillar R."/>
            <person name="Panaud O."/>
            <person name="Pangilinan J."/>
            <person name="Paulsen I."/>
            <person name="Piegu B."/>
            <person name="Poliakov A."/>
            <person name="Robbens S."/>
            <person name="Schmutz J."/>
            <person name="Toulza E."/>
            <person name="Wyss T."/>
            <person name="Zelensky A."/>
            <person name="Zhou K."/>
            <person name="Armbrust E.V."/>
            <person name="Bhattacharya D."/>
            <person name="Goodenough U.W."/>
            <person name="Van de Peer Y."/>
            <person name="Grigoriev I.V."/>
        </authorList>
    </citation>
    <scope>NUCLEOTIDE SEQUENCE [LARGE SCALE GENOMIC DNA]</scope>
    <source>
        <strain evidence="5">RCC299 / NOUM17</strain>
    </source>
</reference>
<dbReference type="EMBL" id="CP001328">
    <property type="protein sequence ID" value="ACO64843.1"/>
    <property type="molecule type" value="Genomic_DNA"/>
</dbReference>
<dbReference type="AlphaFoldDB" id="C1EAE4"/>
<evidence type="ECO:0000256" key="1">
    <source>
        <dbReference type="PROSITE-ProRule" id="PRU00266"/>
    </source>
</evidence>